<dbReference type="GO" id="GO:0003723">
    <property type="term" value="F:RNA binding"/>
    <property type="evidence" value="ECO:0007669"/>
    <property type="project" value="InterPro"/>
</dbReference>
<reference evidence="8 9" key="1">
    <citation type="journal article" date="2016" name="Genome Biol. Evol.">
        <title>Gene Family Evolution Reflects Adaptation to Soil Environmental Stressors in the Genome of the Collembolan Orchesella cincta.</title>
        <authorList>
            <person name="Faddeeva-Vakhrusheva A."/>
            <person name="Derks M.F."/>
            <person name="Anvar S.Y."/>
            <person name="Agamennone V."/>
            <person name="Suring W."/>
            <person name="Smit S."/>
            <person name="van Straalen N.M."/>
            <person name="Roelofs D."/>
        </authorList>
    </citation>
    <scope>NUCLEOTIDE SEQUENCE [LARGE SCALE GENOMIC DNA]</scope>
    <source>
        <tissue evidence="8">Mixed pool</tissue>
    </source>
</reference>
<dbReference type="OrthoDB" id="1924287at2759"/>
<dbReference type="InterPro" id="IPR050781">
    <property type="entry name" value="CWC22_splicing_factor"/>
</dbReference>
<evidence type="ECO:0000256" key="2">
    <source>
        <dbReference type="ARBA" id="ARBA00006856"/>
    </source>
</evidence>
<dbReference type="Gene3D" id="1.25.40.180">
    <property type="match status" value="1"/>
</dbReference>
<dbReference type="EMBL" id="LJIJ01000869">
    <property type="protein sequence ID" value="ODM94037.1"/>
    <property type="molecule type" value="Genomic_DNA"/>
</dbReference>
<dbReference type="PROSITE" id="PS51366">
    <property type="entry name" value="MI"/>
    <property type="match status" value="1"/>
</dbReference>
<feature type="region of interest" description="Disordered" evidence="6">
    <location>
        <begin position="295"/>
        <end position="326"/>
    </location>
</feature>
<evidence type="ECO:0000256" key="3">
    <source>
        <dbReference type="ARBA" id="ARBA00022664"/>
    </source>
</evidence>
<dbReference type="STRING" id="48709.A0A1D2MLZ1"/>
<comment type="caution">
    <text evidence="8">The sequence shown here is derived from an EMBL/GenBank/DDBJ whole genome shotgun (WGS) entry which is preliminary data.</text>
</comment>
<evidence type="ECO:0000256" key="5">
    <source>
        <dbReference type="ARBA" id="ARBA00023242"/>
    </source>
</evidence>
<comment type="similarity">
    <text evidence="2">Belongs to the CWC22 family.</text>
</comment>
<comment type="subcellular location">
    <subcellularLocation>
        <location evidence="1">Nucleus speckle</location>
    </subcellularLocation>
</comment>
<dbReference type="GO" id="GO:0016607">
    <property type="term" value="C:nuclear speck"/>
    <property type="evidence" value="ECO:0007669"/>
    <property type="project" value="UniProtKB-SubCell"/>
</dbReference>
<feature type="compositionally biased region" description="Basic and acidic residues" evidence="6">
    <location>
        <begin position="918"/>
        <end position="1077"/>
    </location>
</feature>
<dbReference type="PANTHER" id="PTHR18034:SF3">
    <property type="entry name" value="PRE-MRNA-SPLICING FACTOR CWC22 HOMOLOG"/>
    <property type="match status" value="1"/>
</dbReference>
<dbReference type="Pfam" id="PF02847">
    <property type="entry name" value="MA3"/>
    <property type="match status" value="1"/>
</dbReference>
<feature type="compositionally biased region" description="Low complexity" evidence="6">
    <location>
        <begin position="555"/>
        <end position="605"/>
    </location>
</feature>
<evidence type="ECO:0000313" key="9">
    <source>
        <dbReference type="Proteomes" id="UP000094527"/>
    </source>
</evidence>
<evidence type="ECO:0000256" key="4">
    <source>
        <dbReference type="ARBA" id="ARBA00023187"/>
    </source>
</evidence>
<dbReference type="SMART" id="SM00543">
    <property type="entry name" value="MIF4G"/>
    <property type="match status" value="1"/>
</dbReference>
<feature type="compositionally biased region" description="Basic and acidic residues" evidence="6">
    <location>
        <begin position="781"/>
        <end position="839"/>
    </location>
</feature>
<keyword evidence="3" id="KW-0507">mRNA processing</keyword>
<feature type="compositionally biased region" description="Acidic residues" evidence="6">
    <location>
        <begin position="297"/>
        <end position="323"/>
    </location>
</feature>
<evidence type="ECO:0000256" key="1">
    <source>
        <dbReference type="ARBA" id="ARBA00004324"/>
    </source>
</evidence>
<protein>
    <submittedName>
        <fullName evidence="8">Pre-mRNA-splicing factor CWC22</fullName>
    </submittedName>
</protein>
<feature type="compositionally biased region" description="Basic and acidic residues" evidence="6">
    <location>
        <begin position="687"/>
        <end position="714"/>
    </location>
</feature>
<feature type="compositionally biased region" description="Basic and acidic residues" evidence="6">
    <location>
        <begin position="623"/>
        <end position="645"/>
    </location>
</feature>
<dbReference type="InterPro" id="IPR003891">
    <property type="entry name" value="Initiation_fac_eIF4g_MI"/>
</dbReference>
<accession>A0A1D2MLZ1</accession>
<dbReference type="InterPro" id="IPR003890">
    <property type="entry name" value="MIF4G-like_typ-3"/>
</dbReference>
<feature type="region of interest" description="Disordered" evidence="6">
    <location>
        <begin position="533"/>
        <end position="1077"/>
    </location>
</feature>
<name>A0A1D2MLZ1_ORCCI</name>
<feature type="compositionally biased region" description="Basic and acidic residues" evidence="6">
    <location>
        <begin position="664"/>
        <end position="680"/>
    </location>
</feature>
<evidence type="ECO:0000256" key="6">
    <source>
        <dbReference type="SAM" id="MobiDB-lite"/>
    </source>
</evidence>
<dbReference type="PANTHER" id="PTHR18034">
    <property type="entry name" value="CELL CYCLE CONTROL PROTEIN CWF22-RELATED"/>
    <property type="match status" value="1"/>
</dbReference>
<proteinExistence type="inferred from homology"/>
<sequence>MPGSESRKRKEPDALITRTGGAYIPPAKLRMMQRDIQDKSSAEYQRLAWEQLKKSINGLINKVNTSNLTTIVRELIKQNLVRGRGILCRSIMQAQSASQTFTNVYAALVAIINSKFPNIGELLLKRLVIQFRRGYKRNDKPACLAAAKFIGHLVNQQIAHEVLGLEILTLLLEHPTEDSVEVAIAFLKEVGARLEEVSPRGSHAIFERLRHVLHEGQLEKRVQYMIEVMFQVRKDKFKDFPTLPDELDLVEEEDQFTHLLTLDEVTEGQDILNVFKLDEAYIENEDKYATLRKEILDESEDDGSGAEGDDDAEEEDEEEDEEAKEAIIDKTETNLLALRRTIYLTIQSSLDYEECCHKLLKMNMKEGQEIELCHMILDCCAQQRTYEKFFGLLAQRFCNLNRKYVDPFQQIFKDTYDTVHRLDTNKLRNVAKFFAHLLFTDAIAWTVLEHIHLTEEETTSSSRIFIKILMQELSEYMGLQKLNQRLQDPTLIQYFEGLFPRDHPKNTRFSINFFTSIGLGGLTDELREFLKKQPKPTAVIAPQRTESPEPEDKSGSSSSNSSSSSDSSDSSSDSSSGSSSSSSSGSSSDSSSSGSSSDSSSSSSSSEDDKRKKKKKGQALSTKKKDKESLKDEKRKNKRVPEKPAKSKRSRSRSNELQNKKKRKEDSTRDLRDFNTEDARARKRSERNKSMTPDDRDQRRKKKEDSTRDSRDFNTDNAKARKRSEGNKSMTPDDREQRKKKKDKKHSKRSGVVDDEPIQENVRRSGSNEPDMDFGYSNEPVEGHSRYWALEDDRMERRRDEARKVEDLGRRDRDREDRGRRRDDRGRRRSEDRELHLTEDGAAVRNREDRGRKDRSISQERPENKRREERIRKDRSISQERQENKRREDRTRKDRSISQERPENKRREERVRKGRSISQERREERIRKERSISHERQENKRREDRTRKDRSISKERREERTRKDRSISKERREDRTRKDRSISKERREDRVRKDRSISKERREERTLKDRSISQERHENKRREERIRKDRSISPERYESKRIRKDRSISLERHDNKRREERNRGRARDEGRERNRKH</sequence>
<dbReference type="InterPro" id="IPR016024">
    <property type="entry name" value="ARM-type_fold"/>
</dbReference>
<dbReference type="Proteomes" id="UP000094527">
    <property type="component" value="Unassembled WGS sequence"/>
</dbReference>
<feature type="compositionally biased region" description="Basic residues" evidence="6">
    <location>
        <begin position="738"/>
        <end position="749"/>
    </location>
</feature>
<dbReference type="SUPFAM" id="SSF48371">
    <property type="entry name" value="ARM repeat"/>
    <property type="match status" value="1"/>
</dbReference>
<evidence type="ECO:0000313" key="8">
    <source>
        <dbReference type="EMBL" id="ODM94037.1"/>
    </source>
</evidence>
<keyword evidence="9" id="KW-1185">Reference proteome</keyword>
<organism evidence="8 9">
    <name type="scientific">Orchesella cincta</name>
    <name type="common">Springtail</name>
    <name type="synonym">Podura cincta</name>
    <dbReference type="NCBI Taxonomy" id="48709"/>
    <lineage>
        <taxon>Eukaryota</taxon>
        <taxon>Metazoa</taxon>
        <taxon>Ecdysozoa</taxon>
        <taxon>Arthropoda</taxon>
        <taxon>Hexapoda</taxon>
        <taxon>Collembola</taxon>
        <taxon>Entomobryomorpha</taxon>
        <taxon>Entomobryoidea</taxon>
        <taxon>Orchesellidae</taxon>
        <taxon>Orchesellinae</taxon>
        <taxon>Orchesella</taxon>
    </lineage>
</organism>
<dbReference type="FunFam" id="1.25.40.180:FF:000004">
    <property type="entry name" value="pre-mRNA-splicing factor CWC22 homolog"/>
    <property type="match status" value="1"/>
</dbReference>
<feature type="domain" description="MI" evidence="7">
    <location>
        <begin position="337"/>
        <end position="453"/>
    </location>
</feature>
<dbReference type="GO" id="GO:0000398">
    <property type="term" value="P:mRNA splicing, via spliceosome"/>
    <property type="evidence" value="ECO:0007669"/>
    <property type="project" value="TreeGrafter"/>
</dbReference>
<dbReference type="AlphaFoldDB" id="A0A1D2MLZ1"/>
<keyword evidence="4" id="KW-0508">mRNA splicing</keyword>
<dbReference type="Pfam" id="PF02854">
    <property type="entry name" value="MIF4G"/>
    <property type="match status" value="1"/>
</dbReference>
<keyword evidence="5" id="KW-0539">Nucleus</keyword>
<feature type="compositionally biased region" description="Basic and acidic residues" evidence="6">
    <location>
        <begin position="723"/>
        <end position="737"/>
    </location>
</feature>
<gene>
    <name evidence="8" type="ORF">Ocin01_12649</name>
</gene>
<dbReference type="OMA" id="FEHEDWE"/>
<dbReference type="SMART" id="SM00544">
    <property type="entry name" value="MA3"/>
    <property type="match status" value="1"/>
</dbReference>
<feature type="compositionally biased region" description="Basic and acidic residues" evidence="6">
    <location>
        <begin position="845"/>
        <end position="911"/>
    </location>
</feature>
<dbReference type="GO" id="GO:0071013">
    <property type="term" value="C:catalytic step 2 spliceosome"/>
    <property type="evidence" value="ECO:0007669"/>
    <property type="project" value="TreeGrafter"/>
</dbReference>
<evidence type="ECO:0000259" key="7">
    <source>
        <dbReference type="PROSITE" id="PS51366"/>
    </source>
</evidence>